<dbReference type="AlphaFoldDB" id="A0A1I3BEL2"/>
<organism evidence="8 9">
    <name type="scientific">Planctomicrobium piriforme</name>
    <dbReference type="NCBI Taxonomy" id="1576369"/>
    <lineage>
        <taxon>Bacteria</taxon>
        <taxon>Pseudomonadati</taxon>
        <taxon>Planctomycetota</taxon>
        <taxon>Planctomycetia</taxon>
        <taxon>Planctomycetales</taxon>
        <taxon>Planctomycetaceae</taxon>
        <taxon>Planctomicrobium</taxon>
    </lineage>
</organism>
<comment type="cofactor">
    <cofactor evidence="7">
        <name>Zn(2+)</name>
        <dbReference type="ChEBI" id="CHEBI:29105"/>
    </cofactor>
    <text evidence="7">Binds 1 zinc ion per subunit.</text>
</comment>
<dbReference type="InterPro" id="IPR036874">
    <property type="entry name" value="Carbonic_anhydrase_sf"/>
</dbReference>
<feature type="binding site" evidence="7">
    <location>
        <position position="87"/>
    </location>
    <ligand>
        <name>Zn(2+)</name>
        <dbReference type="ChEBI" id="CHEBI:29105"/>
    </ligand>
</feature>
<evidence type="ECO:0000256" key="6">
    <source>
        <dbReference type="ARBA" id="ARBA00048348"/>
    </source>
</evidence>
<keyword evidence="5" id="KW-0456">Lyase</keyword>
<dbReference type="GO" id="GO:0004089">
    <property type="term" value="F:carbonate dehydratase activity"/>
    <property type="evidence" value="ECO:0007669"/>
    <property type="project" value="UniProtKB-EC"/>
</dbReference>
<protein>
    <recommendedName>
        <fullName evidence="2">carbonic anhydrase</fullName>
        <ecNumber evidence="2">4.2.1.1</ecNumber>
    </recommendedName>
</protein>
<evidence type="ECO:0000256" key="4">
    <source>
        <dbReference type="ARBA" id="ARBA00022833"/>
    </source>
</evidence>
<dbReference type="RefSeq" id="WP_175517005.1">
    <property type="nucleotide sequence ID" value="NZ_FOQD01000001.1"/>
</dbReference>
<dbReference type="PANTHER" id="PTHR11002:SF76">
    <property type="entry name" value="CARBONIC ANHYDRASE"/>
    <property type="match status" value="1"/>
</dbReference>
<keyword evidence="4 7" id="KW-0862">Zinc</keyword>
<gene>
    <name evidence="8" type="ORF">SAMN05421753_101408</name>
</gene>
<sequence>MDLIYRFDPHHPVTLPADTDADSVTQLMQTGNERFVEMLQTLQRTIAGEVTDESIIVPVCPISLGLPVIPGLVPAQAPFAMVVGCADARVPIEIVFDQFFNGMFVVRVAGNALSTEGLGSIQYAVKTMSDSLKLGLVLGHTGCGAMTAAVDSYLQPHDYVEIGFSHALRSVLDRAMIAVRGADRALKMSSSSSMFSEQKRREILIELTIYLNAALTSYQLKHEVRQLGNTDLRICYGVYDLADGLVRPNPSACLAKPCDTGTIFAEPPESPEAFIDLAQGWVQRILSR</sequence>
<reference evidence="9" key="1">
    <citation type="submission" date="2016-10" db="EMBL/GenBank/DDBJ databases">
        <authorList>
            <person name="Varghese N."/>
            <person name="Submissions S."/>
        </authorList>
    </citation>
    <scope>NUCLEOTIDE SEQUENCE [LARGE SCALE GENOMIC DNA]</scope>
    <source>
        <strain evidence="9">DSM 26348</strain>
    </source>
</reference>
<feature type="binding site" evidence="7">
    <location>
        <position position="143"/>
    </location>
    <ligand>
        <name>Zn(2+)</name>
        <dbReference type="ChEBI" id="CHEBI:29105"/>
    </ligand>
</feature>
<dbReference type="Pfam" id="PF00484">
    <property type="entry name" value="Pro_CA"/>
    <property type="match status" value="1"/>
</dbReference>
<dbReference type="EC" id="4.2.1.1" evidence="2"/>
<dbReference type="EMBL" id="FOQD01000001">
    <property type="protein sequence ID" value="SFH60580.1"/>
    <property type="molecule type" value="Genomic_DNA"/>
</dbReference>
<keyword evidence="9" id="KW-1185">Reference proteome</keyword>
<dbReference type="Gene3D" id="3.40.1050.10">
    <property type="entry name" value="Carbonic anhydrase"/>
    <property type="match status" value="1"/>
</dbReference>
<name>A0A1I3BEL2_9PLAN</name>
<dbReference type="PANTHER" id="PTHR11002">
    <property type="entry name" value="CARBONIC ANHYDRASE"/>
    <property type="match status" value="1"/>
</dbReference>
<evidence type="ECO:0000256" key="3">
    <source>
        <dbReference type="ARBA" id="ARBA00022723"/>
    </source>
</evidence>
<accession>A0A1I3BEL2</accession>
<keyword evidence="3 7" id="KW-0479">Metal-binding</keyword>
<evidence type="ECO:0000313" key="8">
    <source>
        <dbReference type="EMBL" id="SFH60580.1"/>
    </source>
</evidence>
<dbReference type="SUPFAM" id="SSF53056">
    <property type="entry name" value="beta-carbonic anhydrase, cab"/>
    <property type="match status" value="1"/>
</dbReference>
<proteinExistence type="inferred from homology"/>
<feature type="binding site" evidence="7">
    <location>
        <position position="140"/>
    </location>
    <ligand>
        <name>Zn(2+)</name>
        <dbReference type="ChEBI" id="CHEBI:29105"/>
    </ligand>
</feature>
<comment type="catalytic activity">
    <reaction evidence="6">
        <text>hydrogencarbonate + H(+) = CO2 + H2O</text>
        <dbReference type="Rhea" id="RHEA:10748"/>
        <dbReference type="ChEBI" id="CHEBI:15377"/>
        <dbReference type="ChEBI" id="CHEBI:15378"/>
        <dbReference type="ChEBI" id="CHEBI:16526"/>
        <dbReference type="ChEBI" id="CHEBI:17544"/>
        <dbReference type="EC" id="4.2.1.1"/>
    </reaction>
</comment>
<evidence type="ECO:0000256" key="5">
    <source>
        <dbReference type="ARBA" id="ARBA00023239"/>
    </source>
</evidence>
<evidence type="ECO:0000313" key="9">
    <source>
        <dbReference type="Proteomes" id="UP000199518"/>
    </source>
</evidence>
<feature type="binding site" evidence="7">
    <location>
        <position position="85"/>
    </location>
    <ligand>
        <name>Zn(2+)</name>
        <dbReference type="ChEBI" id="CHEBI:29105"/>
    </ligand>
</feature>
<comment type="similarity">
    <text evidence="1">Belongs to the beta-class carbonic anhydrase family.</text>
</comment>
<evidence type="ECO:0000256" key="2">
    <source>
        <dbReference type="ARBA" id="ARBA00012925"/>
    </source>
</evidence>
<dbReference type="SMART" id="SM00947">
    <property type="entry name" value="Pro_CA"/>
    <property type="match status" value="1"/>
</dbReference>
<dbReference type="Proteomes" id="UP000199518">
    <property type="component" value="Unassembled WGS sequence"/>
</dbReference>
<evidence type="ECO:0000256" key="1">
    <source>
        <dbReference type="ARBA" id="ARBA00006217"/>
    </source>
</evidence>
<dbReference type="STRING" id="1576369.SAMN05421753_101408"/>
<dbReference type="InterPro" id="IPR001765">
    <property type="entry name" value="Carbonic_anhydrase"/>
</dbReference>
<dbReference type="GO" id="GO:0008270">
    <property type="term" value="F:zinc ion binding"/>
    <property type="evidence" value="ECO:0007669"/>
    <property type="project" value="InterPro"/>
</dbReference>
<evidence type="ECO:0000256" key="7">
    <source>
        <dbReference type="PIRSR" id="PIRSR601765-1"/>
    </source>
</evidence>